<dbReference type="RefSeq" id="WP_144926445.1">
    <property type="nucleotide sequence ID" value="NZ_JBHSMC010000016.1"/>
</dbReference>
<dbReference type="Proteomes" id="UP001596147">
    <property type="component" value="Unassembled WGS sequence"/>
</dbReference>
<evidence type="ECO:0000313" key="1">
    <source>
        <dbReference type="EMBL" id="MFC5465675.1"/>
    </source>
</evidence>
<organism evidence="1 2">
    <name type="scientific">Lederbergia graminis</name>
    <dbReference type="NCBI Taxonomy" id="735518"/>
    <lineage>
        <taxon>Bacteria</taxon>
        <taxon>Bacillati</taxon>
        <taxon>Bacillota</taxon>
        <taxon>Bacilli</taxon>
        <taxon>Bacillales</taxon>
        <taxon>Bacillaceae</taxon>
        <taxon>Lederbergia</taxon>
    </lineage>
</organism>
<accession>A0ABW0LIQ0</accession>
<protein>
    <submittedName>
        <fullName evidence="1">FbpB family small basic protein</fullName>
    </submittedName>
</protein>
<dbReference type="InterPro" id="IPR025004">
    <property type="entry name" value="SenN/SenS"/>
</dbReference>
<dbReference type="Pfam" id="PF13040">
    <property type="entry name" value="Fur_reg_FbpB"/>
    <property type="match status" value="1"/>
</dbReference>
<sequence>MRKGKVSLSELIKINKEDLLKDKEQLEKIDKRVEEKIYESQRSES</sequence>
<gene>
    <name evidence="1" type="ORF">ACFPM4_13060</name>
</gene>
<dbReference type="EMBL" id="JBHSMC010000016">
    <property type="protein sequence ID" value="MFC5465675.1"/>
    <property type="molecule type" value="Genomic_DNA"/>
</dbReference>
<evidence type="ECO:0000313" key="2">
    <source>
        <dbReference type="Proteomes" id="UP001596147"/>
    </source>
</evidence>
<comment type="caution">
    <text evidence="1">The sequence shown here is derived from an EMBL/GenBank/DDBJ whole genome shotgun (WGS) entry which is preliminary data.</text>
</comment>
<proteinExistence type="predicted"/>
<reference evidence="2" key="1">
    <citation type="journal article" date="2019" name="Int. J. Syst. Evol. Microbiol.">
        <title>The Global Catalogue of Microorganisms (GCM) 10K type strain sequencing project: providing services to taxonomists for standard genome sequencing and annotation.</title>
        <authorList>
            <consortium name="The Broad Institute Genomics Platform"/>
            <consortium name="The Broad Institute Genome Sequencing Center for Infectious Disease"/>
            <person name="Wu L."/>
            <person name="Ma J."/>
        </authorList>
    </citation>
    <scope>NUCLEOTIDE SEQUENCE [LARGE SCALE GENOMIC DNA]</scope>
    <source>
        <strain evidence="2">CGMCC 1.12237</strain>
    </source>
</reference>
<keyword evidence="2" id="KW-1185">Reference proteome</keyword>
<name>A0ABW0LIQ0_9BACI</name>